<organism evidence="1">
    <name type="scientific">Magallana gigas</name>
    <name type="common">Pacific oyster</name>
    <name type="synonym">Crassostrea gigas</name>
    <dbReference type="NCBI Taxonomy" id="29159"/>
    <lineage>
        <taxon>Eukaryota</taxon>
        <taxon>Metazoa</taxon>
        <taxon>Spiralia</taxon>
        <taxon>Lophotrochozoa</taxon>
        <taxon>Mollusca</taxon>
        <taxon>Bivalvia</taxon>
        <taxon>Autobranchia</taxon>
        <taxon>Pteriomorphia</taxon>
        <taxon>Ostreida</taxon>
        <taxon>Ostreoidea</taxon>
        <taxon>Ostreidae</taxon>
        <taxon>Magallana</taxon>
    </lineage>
</organism>
<gene>
    <name evidence="1" type="ORF">CGI_10022916</name>
</gene>
<dbReference type="EMBL" id="JH817583">
    <property type="protein sequence ID" value="EKC41153.1"/>
    <property type="molecule type" value="Genomic_DNA"/>
</dbReference>
<dbReference type="InParanoid" id="K1R5Z0"/>
<accession>K1R5Z0</accession>
<evidence type="ECO:0000313" key="1">
    <source>
        <dbReference type="EMBL" id="EKC41153.1"/>
    </source>
</evidence>
<sequence length="516" mass="57753">MPGRSEHPLLTGGTHHVLLVTIGHVIIEDLVVSNLFKNTYYITRLPNEDIDLVYKFSTGYLLGHYEVHISVENTTTSLATQCKAFELPGIIKQHQTAIECNKVMSGDTVIVKKIDDGPLRLFEVYLLICPPNQFGPTCARCRQRCRSCDPVTGECIQCDGLYYGEYCQHNCPDHCLNMTCDQRTGYCNSCVDGYKGNTCEQYTDTNTKPLYCNHSFVTCEQNIKVCMLCISTLMLEACQYRCNEICSGSTCLEIQESKSVKKCDTTDYEVLEVQQTSTNGSFNASLGYDGDMDTFSLTNSGGNQSWSMTLKNKSRIIWIFVRIAADTTDYEILEVQQTSTNGSFNASLGCDGDMDTFSLTNSGGNQSWSMTLKNKSRIIWIFVRIAAGISQINPKRIQNFSDYTDPISKALDNNIVTYYTPHETKNASWFMELDAIYLMKWFLISIRGGTFELHIAAGKTLINSTTLCVAFNFPGLQQHQAAIECINATRGDTIVVRKIGQGSLRLFELIPINTSK</sequence>
<protein>
    <submittedName>
        <fullName evidence="1">Multiple epidermal growth factor-like domains 6</fullName>
    </submittedName>
</protein>
<dbReference type="HOGENOM" id="CLU_528127_0_0_1"/>
<proteinExistence type="predicted"/>
<reference evidence="1" key="1">
    <citation type="journal article" date="2012" name="Nature">
        <title>The oyster genome reveals stress adaptation and complexity of shell formation.</title>
        <authorList>
            <person name="Zhang G."/>
            <person name="Fang X."/>
            <person name="Guo X."/>
            <person name="Li L."/>
            <person name="Luo R."/>
            <person name="Xu F."/>
            <person name="Yang P."/>
            <person name="Zhang L."/>
            <person name="Wang X."/>
            <person name="Qi H."/>
            <person name="Xiong Z."/>
            <person name="Que H."/>
            <person name="Xie Y."/>
            <person name="Holland P.W."/>
            <person name="Paps J."/>
            <person name="Zhu Y."/>
            <person name="Wu F."/>
            <person name="Chen Y."/>
            <person name="Wang J."/>
            <person name="Peng C."/>
            <person name="Meng J."/>
            <person name="Yang L."/>
            <person name="Liu J."/>
            <person name="Wen B."/>
            <person name="Zhang N."/>
            <person name="Huang Z."/>
            <person name="Zhu Q."/>
            <person name="Feng Y."/>
            <person name="Mount A."/>
            <person name="Hedgecock D."/>
            <person name="Xu Z."/>
            <person name="Liu Y."/>
            <person name="Domazet-Loso T."/>
            <person name="Du Y."/>
            <person name="Sun X."/>
            <person name="Zhang S."/>
            <person name="Liu B."/>
            <person name="Cheng P."/>
            <person name="Jiang X."/>
            <person name="Li J."/>
            <person name="Fan D."/>
            <person name="Wang W."/>
            <person name="Fu W."/>
            <person name="Wang T."/>
            <person name="Wang B."/>
            <person name="Zhang J."/>
            <person name="Peng Z."/>
            <person name="Li Y."/>
            <person name="Li N."/>
            <person name="Wang J."/>
            <person name="Chen M."/>
            <person name="He Y."/>
            <person name="Tan F."/>
            <person name="Song X."/>
            <person name="Zheng Q."/>
            <person name="Huang R."/>
            <person name="Yang H."/>
            <person name="Du X."/>
            <person name="Chen L."/>
            <person name="Yang M."/>
            <person name="Gaffney P.M."/>
            <person name="Wang S."/>
            <person name="Luo L."/>
            <person name="She Z."/>
            <person name="Ming Y."/>
            <person name="Huang W."/>
            <person name="Zhang S."/>
            <person name="Huang B."/>
            <person name="Zhang Y."/>
            <person name="Qu T."/>
            <person name="Ni P."/>
            <person name="Miao G."/>
            <person name="Wang J."/>
            <person name="Wang Q."/>
            <person name="Steinberg C.E."/>
            <person name="Wang H."/>
            <person name="Li N."/>
            <person name="Qian L."/>
            <person name="Zhang G."/>
            <person name="Li Y."/>
            <person name="Yang H."/>
            <person name="Liu X."/>
            <person name="Wang J."/>
            <person name="Yin Y."/>
            <person name="Wang J."/>
        </authorList>
    </citation>
    <scope>NUCLEOTIDE SEQUENCE [LARGE SCALE GENOMIC DNA]</scope>
    <source>
        <strain evidence="1">05x7-T-G4-1.051#20</strain>
    </source>
</reference>
<dbReference type="AlphaFoldDB" id="K1R5Z0"/>
<name>K1R5Z0_MAGGI</name>